<feature type="compositionally biased region" description="Basic residues" evidence="4">
    <location>
        <begin position="385"/>
        <end position="398"/>
    </location>
</feature>
<dbReference type="InterPro" id="IPR002738">
    <property type="entry name" value="RNase_P_p30"/>
</dbReference>
<accession>A0A4S4KHM7</accession>
<keyword evidence="6" id="KW-1185">Reference proteome</keyword>
<evidence type="ECO:0000256" key="1">
    <source>
        <dbReference type="ARBA" id="ARBA00004123"/>
    </source>
</evidence>
<evidence type="ECO:0000256" key="4">
    <source>
        <dbReference type="SAM" id="MobiDB-lite"/>
    </source>
</evidence>
<dbReference type="GO" id="GO:0008033">
    <property type="term" value="P:tRNA processing"/>
    <property type="evidence" value="ECO:0007669"/>
    <property type="project" value="UniProtKB-KW"/>
</dbReference>
<feature type="region of interest" description="Disordered" evidence="4">
    <location>
        <begin position="337"/>
        <end position="398"/>
    </location>
</feature>
<gene>
    <name evidence="5" type="ORF">EW026_g5717</name>
</gene>
<sequence>MFIDLNVPVPTVTFQGTAQPKKAKGKQTQHQQQLPAISFTPAQLNAIEARIDLLIHLGYTVLALNQTVQKKIDPKAHVNILDPLLQQLRKRVGIAFVKRLTIVLDEESEKGFGLTSGNAALFSPYDLIALAPTTFTSFSLACLTHTLPSPLTAHIISLPLTLPRLPFNLKHTLVRTALKNGAVFELSYVGALGGECDPGMSVGGSEGGAGAKRNWWAAAREVVRVTKGKGIIVSGGVTNSADLRAPRDVGNLISILGLAQNIAHDASTRTPQSLILRAQTRRTYRAVFSEPKLVIPKSQPQVIESEPKEATPAPTADSGKVHITREPAEMSMTVNVTEPTPATAVEENPPGPVLMVGKKRGRNDEDGSIEAGELQQGQSENDASKKKKKKKGKFGQPV</sequence>
<dbReference type="PANTHER" id="PTHR13031:SF0">
    <property type="entry name" value="RIBONUCLEASE P PROTEIN SUBUNIT P30"/>
    <property type="match status" value="1"/>
</dbReference>
<dbReference type="InterPro" id="IPR016195">
    <property type="entry name" value="Pol/histidinol_Pase-like"/>
</dbReference>
<keyword evidence="3" id="KW-0819">tRNA processing</keyword>
<dbReference type="Proteomes" id="UP000309038">
    <property type="component" value="Unassembled WGS sequence"/>
</dbReference>
<evidence type="ECO:0000313" key="5">
    <source>
        <dbReference type="EMBL" id="THG96039.1"/>
    </source>
</evidence>
<dbReference type="SUPFAM" id="SSF89550">
    <property type="entry name" value="PHP domain-like"/>
    <property type="match status" value="1"/>
</dbReference>
<dbReference type="AlphaFoldDB" id="A0A4S4KHM7"/>
<comment type="subcellular location">
    <subcellularLocation>
        <location evidence="1">Nucleus</location>
    </subcellularLocation>
</comment>
<organism evidence="5 6">
    <name type="scientific">Hermanssonia centrifuga</name>
    <dbReference type="NCBI Taxonomy" id="98765"/>
    <lineage>
        <taxon>Eukaryota</taxon>
        <taxon>Fungi</taxon>
        <taxon>Dikarya</taxon>
        <taxon>Basidiomycota</taxon>
        <taxon>Agaricomycotina</taxon>
        <taxon>Agaricomycetes</taxon>
        <taxon>Polyporales</taxon>
        <taxon>Meruliaceae</taxon>
        <taxon>Hermanssonia</taxon>
    </lineage>
</organism>
<comment type="caution">
    <text evidence="5">The sequence shown here is derived from an EMBL/GenBank/DDBJ whole genome shotgun (WGS) entry which is preliminary data.</text>
</comment>
<evidence type="ECO:0000313" key="6">
    <source>
        <dbReference type="Proteomes" id="UP000309038"/>
    </source>
</evidence>
<dbReference type="Gene3D" id="3.20.20.140">
    <property type="entry name" value="Metal-dependent hydrolases"/>
    <property type="match status" value="1"/>
</dbReference>
<dbReference type="GO" id="GO:0005655">
    <property type="term" value="C:nucleolar ribonuclease P complex"/>
    <property type="evidence" value="ECO:0007669"/>
    <property type="project" value="TreeGrafter"/>
</dbReference>
<evidence type="ECO:0000256" key="2">
    <source>
        <dbReference type="ARBA" id="ARBA00007331"/>
    </source>
</evidence>
<evidence type="ECO:0008006" key="7">
    <source>
        <dbReference type="Google" id="ProtNLM"/>
    </source>
</evidence>
<evidence type="ECO:0000256" key="3">
    <source>
        <dbReference type="ARBA" id="ARBA00022694"/>
    </source>
</evidence>
<dbReference type="GO" id="GO:0003723">
    <property type="term" value="F:RNA binding"/>
    <property type="evidence" value="ECO:0007669"/>
    <property type="project" value="TreeGrafter"/>
</dbReference>
<proteinExistence type="inferred from homology"/>
<dbReference type="PANTHER" id="PTHR13031">
    <property type="entry name" value="RIBONUCLEASE P SUBUNIT P30"/>
    <property type="match status" value="1"/>
</dbReference>
<name>A0A4S4KHM7_9APHY</name>
<dbReference type="EMBL" id="SGPJ01000267">
    <property type="protein sequence ID" value="THG96039.1"/>
    <property type="molecule type" value="Genomic_DNA"/>
</dbReference>
<comment type="similarity">
    <text evidence="2">Belongs to the eukaryotic/archaeal RNase P protein component 3 family.</text>
</comment>
<reference evidence="5 6" key="1">
    <citation type="submission" date="2019-02" db="EMBL/GenBank/DDBJ databases">
        <title>Genome sequencing of the rare red list fungi Phlebia centrifuga.</title>
        <authorList>
            <person name="Buettner E."/>
            <person name="Kellner H."/>
        </authorList>
    </citation>
    <scope>NUCLEOTIDE SEQUENCE [LARGE SCALE GENOMIC DNA]</scope>
    <source>
        <strain evidence="5 6">DSM 108282</strain>
    </source>
</reference>
<protein>
    <recommendedName>
        <fullName evidence="7">PHP domain-like protein</fullName>
    </recommendedName>
</protein>
<feature type="region of interest" description="Disordered" evidence="4">
    <location>
        <begin position="298"/>
        <end position="320"/>
    </location>
</feature>
<dbReference type="Pfam" id="PF01876">
    <property type="entry name" value="RNase_P_p30"/>
    <property type="match status" value="1"/>
</dbReference>